<dbReference type="InterPro" id="IPR036412">
    <property type="entry name" value="HAD-like_sf"/>
</dbReference>
<comment type="cofactor">
    <cofactor evidence="15">
        <name>Mg(2+)</name>
        <dbReference type="ChEBI" id="CHEBI:18420"/>
    </cofactor>
</comment>
<feature type="binding site" evidence="14">
    <location>
        <position position="1380"/>
    </location>
    <ligand>
        <name>ATP</name>
        <dbReference type="ChEBI" id="CHEBI:30616"/>
    </ligand>
</feature>
<evidence type="ECO:0000256" key="15">
    <source>
        <dbReference type="PIRSR" id="PIRSR606539-3"/>
    </source>
</evidence>
<evidence type="ECO:0000259" key="18">
    <source>
        <dbReference type="Pfam" id="PF16209"/>
    </source>
</evidence>
<evidence type="ECO:0000256" key="11">
    <source>
        <dbReference type="ARBA" id="ARBA00023136"/>
    </source>
</evidence>
<dbReference type="SUPFAM" id="SSF56784">
    <property type="entry name" value="HAD-like"/>
    <property type="match status" value="1"/>
</dbReference>
<dbReference type="SUPFAM" id="SSF81665">
    <property type="entry name" value="Calcium ATPase, transmembrane domain M"/>
    <property type="match status" value="1"/>
</dbReference>
<feature type="binding site" evidence="14">
    <location>
        <position position="1381"/>
    </location>
    <ligand>
        <name>ATP</name>
        <dbReference type="ChEBI" id="CHEBI:30616"/>
    </ligand>
</feature>
<dbReference type="SFLD" id="SFLDG00002">
    <property type="entry name" value="C1.7:_P-type_atpase_like"/>
    <property type="match status" value="1"/>
</dbReference>
<feature type="compositionally biased region" description="Basic residues" evidence="16">
    <location>
        <begin position="595"/>
        <end position="605"/>
    </location>
</feature>
<organism evidence="20 21">
    <name type="scientific">Besnoitia besnoiti</name>
    <name type="common">Apicomplexan protozoan</name>
    <dbReference type="NCBI Taxonomy" id="94643"/>
    <lineage>
        <taxon>Eukaryota</taxon>
        <taxon>Sar</taxon>
        <taxon>Alveolata</taxon>
        <taxon>Apicomplexa</taxon>
        <taxon>Conoidasida</taxon>
        <taxon>Coccidia</taxon>
        <taxon>Eucoccidiorida</taxon>
        <taxon>Eimeriorina</taxon>
        <taxon>Sarcocystidae</taxon>
        <taxon>Besnoitia</taxon>
    </lineage>
</organism>
<dbReference type="PRINTS" id="PR00119">
    <property type="entry name" value="CATATPASE"/>
</dbReference>
<evidence type="ECO:0000256" key="1">
    <source>
        <dbReference type="ARBA" id="ARBA00004141"/>
    </source>
</evidence>
<dbReference type="RefSeq" id="XP_029222218.1">
    <property type="nucleotide sequence ID" value="XM_029359305.1"/>
</dbReference>
<feature type="compositionally biased region" description="Low complexity" evidence="16">
    <location>
        <begin position="575"/>
        <end position="588"/>
    </location>
</feature>
<evidence type="ECO:0000256" key="7">
    <source>
        <dbReference type="ARBA" id="ARBA00022840"/>
    </source>
</evidence>
<evidence type="ECO:0000256" key="12">
    <source>
        <dbReference type="ARBA" id="ARBA00034036"/>
    </source>
</evidence>
<dbReference type="GO" id="GO:0140326">
    <property type="term" value="F:ATPase-coupled intramembrane lipid transporter activity"/>
    <property type="evidence" value="ECO:0007669"/>
    <property type="project" value="UniProtKB-EC"/>
</dbReference>
<feature type="binding site" evidence="14">
    <location>
        <position position="1067"/>
    </location>
    <ligand>
        <name>ATP</name>
        <dbReference type="ChEBI" id="CHEBI:30616"/>
    </ligand>
</feature>
<sequence length="2089" mass="229671">MGLGGSKADAAEEWIVNLGHRQEKKGVTNSVVTSKYTVWNFVLKNLWEQFHKVSNIYFLCICCLQMIPQISTTNGVPTLALPLSTVLIINAAKDAFEDWQRHKSDNLENNQVTHAVIFPCDKAAHSARMKDARQAARKIIQNKLGHATARPRGAAGGEEGGGRAAAGSLAGGDVETHLAAFCEELGVPEDEAPLPILPKFWRHVDVGDVILCVKNECFPADMVLLATSGSRGGAFVETASLDGETNLKLKQTHRVTFEWLTNYLPLALRFLLARKGRIRCQTPNRDLNVYEGVLELESGICDISSDDAELVGNAASSHEEEEEEEGEDDADPEDEARRGSRPCRFTGTYGRGGGGAQMFVSWPFMDAPMSNQQLLLRGCKLRNTDWALGVVVYTGKETKIQMNSSSPPRKSSRVERLTNKLTVTIWLVQTLLCLAVAVGHTLLMFSSAAGARTYMGARDERKNPVAFCIANFFTWMVLTCNLVPISLVLQMGMVKALQSLFIIRDKSMLFYPPPRRGFGAAPGRGGDAHADLGALSSQIRSSTSSLFLSPVGKPISTVFSQVSALSPVEQSPARSPTGSSPNASPPASEADDKARARRAKSARSWRSREESPTHDAEAPLSRASTFGRRSHSSARRADSRRDAPGEDQRVDSMLTPTKSAERRQLSSRRPRSRERDVGFCHGSVSLRSTAGHACACPFDSDTLSSCEEGETRKASAAHSTDARRDGETRATARSVSQRRSRAAASHPARKRADGEAKAGGAGEPSREEGGADAGVVPSLCDAVHSLEASPAARSTSCLQERSICLALRLHSAAASSVSTSPPVSSRRSTVMSPPTAATSASDRGPYADPEEDEDSERAAEAREASPRFPLPLRRVASRALLHGEAPPPHPQSLLSSASSREDLASGVSPSQEVSSPGAPRSSSSLQSFAEDIVGESAARGTRTFCAEAACQREASPPPSFMSSFSSAHADQALPSAENSAPFPRGRRTCSEQKVCFSLISPSSSFPILSRDASSSVLPAPRAPSAQKLAADESPRRVEEKVEPQQGAWPRTSDLNEELGQVEYVFSDKTGTMTSNVMEFRRCCVRGLSYGQGLTEVRRQALRRLGLPVPPEPVPPSSEPVTPQVQMVDAALRQQLNDPNHPMHTYLVDFFLHLAVNHAVVLETDQHGVTRYSASSPDEGALVYGARHFGVEFLGQTPAGMEVSVLGRRLHVCVLASIEFSSKRKRSSMLCEVFYPDVKREACAEEDGRGEKGAKSDFVRKIVLYVKGADTVIVPLLRTRGDTENQMLNTMEEYAEDGLRTLCIAKREVEEEEFLGWFQDYEAAERATVDRQAKIEAVAERLEVMLELQGVTGVEDKLQIGVGDTIEKLRTAGIKVWMLTGDKVETAINIGFATSLLTRDMQQRTYVWEELDRDKNLLRERLVEHERRLTEPRGKKDVDEGERELWTAPHALIVDGEALQHMLEPDLEKAFVSVCTRCVTVICCRATPHQKGAVVSLIKKYKGKITLAIGDGANDCNMIQSADVGVGLKGEEGMQAFNSADYGLVQFRFLQPLLLTHGRWNYRRISKLVLYMFYKNLVLVLPMFFFGFLSVFSGQKFYFEYLYQMYNVVFTAIPITLYGVFDQDVDKQLSLKYPQLYRCGQMDLYLNLRVFLKWMLNGIWQAIVIFVLPTAIFGFYAVPTTTGRTMDIWMIGLMIFVMNMIVVNIKVLLETYYLNSVIWAGFYISLLACLLFVFLFSSWPAFAGTMLGCVFYLFVDGAACSLLSISAASTLCLARDWLWKAFRVNSAPQLYHLIQQREYTQNFAQWDHHANQHDKELFFELPRSAEGSRLMSLREDNYTLHASIGQGKAGRGRQSTRGFAFSEADPAFSAALHNHKTRKLLGLTPSWRSSSSSSHSAHQGLEKGPSVSLRENGGFLSSSPSSVSAQQKSAGAESERGDWRSAKSPKNSMKSLLGWKGRSGSSHITSRVSSAPASGVGREEKQSGVWGWIRKPASNHSSRDGRKGNFSSLLSSALPFSRKEETHDGLLEDEETFVPQPAAAPPRTVKRKTYIPSEDSADSEDLDDLTEDDEDDESYKQRVRQSRERPEEGN</sequence>
<feature type="binding site" evidence="15">
    <location>
        <position position="1067"/>
    </location>
    <ligand>
        <name>Mg(2+)</name>
        <dbReference type="ChEBI" id="CHEBI:18420"/>
    </ligand>
</feature>
<dbReference type="EC" id="7.6.2.1" evidence="3"/>
<evidence type="ECO:0000256" key="14">
    <source>
        <dbReference type="PIRSR" id="PIRSR606539-2"/>
    </source>
</evidence>
<dbReference type="InterPro" id="IPR032630">
    <property type="entry name" value="P_typ_ATPase_c"/>
</dbReference>
<dbReference type="Pfam" id="PF16209">
    <property type="entry name" value="PhoLip_ATPase_N"/>
    <property type="match status" value="1"/>
</dbReference>
<dbReference type="InterPro" id="IPR008250">
    <property type="entry name" value="ATPase_P-typ_transduc_dom_A_sf"/>
</dbReference>
<feature type="binding site" evidence="15">
    <location>
        <position position="1510"/>
    </location>
    <ligand>
        <name>Mg(2+)</name>
        <dbReference type="ChEBI" id="CHEBI:18420"/>
    </ligand>
</feature>
<feature type="binding site" evidence="15">
    <location>
        <position position="1069"/>
    </location>
    <ligand>
        <name>Mg(2+)</name>
        <dbReference type="ChEBI" id="CHEBI:18420"/>
    </ligand>
</feature>
<evidence type="ECO:0000256" key="13">
    <source>
        <dbReference type="PIRSR" id="PIRSR606539-1"/>
    </source>
</evidence>
<feature type="compositionally biased region" description="Basic and acidic residues" evidence="16">
    <location>
        <begin position="635"/>
        <end position="650"/>
    </location>
</feature>
<reference evidence="20 21" key="1">
    <citation type="submission" date="2017-09" db="EMBL/GenBank/DDBJ databases">
        <title>Genome sequencing of Besnoitia besnoiti strain Bb-Ger1.</title>
        <authorList>
            <person name="Schares G."/>
            <person name="Venepally P."/>
            <person name="Lorenzi H.A."/>
        </authorList>
    </citation>
    <scope>NUCLEOTIDE SEQUENCE [LARGE SCALE GENOMIC DNA]</scope>
    <source>
        <strain evidence="20 21">Bb-Ger1</strain>
    </source>
</reference>
<feature type="transmembrane region" description="Helical" evidence="17">
    <location>
        <begin position="423"/>
        <end position="444"/>
    </location>
</feature>
<comment type="similarity">
    <text evidence="2">Belongs to the cation transport ATPase (P-type) (TC 3.A.3) family. Type IV subfamily.</text>
</comment>
<feature type="transmembrane region" description="Helical" evidence="17">
    <location>
        <begin position="1567"/>
        <end position="1588"/>
    </location>
</feature>
<feature type="binding site" evidence="14">
    <location>
        <position position="1069"/>
    </location>
    <ligand>
        <name>ATP</name>
        <dbReference type="ChEBI" id="CHEBI:30616"/>
    </ligand>
</feature>
<name>A0A2A9MJW6_BESBE</name>
<dbReference type="GO" id="GO:0005524">
    <property type="term" value="F:ATP binding"/>
    <property type="evidence" value="ECO:0007669"/>
    <property type="project" value="UniProtKB-KW"/>
</dbReference>
<feature type="domain" description="P-type ATPase C-terminal" evidence="19">
    <location>
        <begin position="1537"/>
        <end position="1787"/>
    </location>
</feature>
<accession>A0A2A9MJW6</accession>
<feature type="compositionally biased region" description="Low complexity" evidence="16">
    <location>
        <begin position="1885"/>
        <end position="1895"/>
    </location>
</feature>
<evidence type="ECO:0000256" key="4">
    <source>
        <dbReference type="ARBA" id="ARBA00022692"/>
    </source>
</evidence>
<feature type="region of interest" description="Disordered" evidence="16">
    <location>
        <begin position="1883"/>
        <end position="2089"/>
    </location>
</feature>
<keyword evidence="11 17" id="KW-0472">Membrane</keyword>
<evidence type="ECO:0000256" key="8">
    <source>
        <dbReference type="ARBA" id="ARBA00022842"/>
    </source>
</evidence>
<feature type="binding site" evidence="14">
    <location>
        <position position="1178"/>
    </location>
    <ligand>
        <name>ATP</name>
        <dbReference type="ChEBI" id="CHEBI:30616"/>
    </ligand>
</feature>
<comment type="catalytic activity">
    <reaction evidence="12">
        <text>ATP + H2O + phospholipidSide 1 = ADP + phosphate + phospholipidSide 2.</text>
        <dbReference type="EC" id="7.6.2.1"/>
    </reaction>
</comment>
<feature type="region of interest" description="Disordered" evidence="16">
    <location>
        <begin position="147"/>
        <end position="168"/>
    </location>
</feature>
<evidence type="ECO:0000256" key="2">
    <source>
        <dbReference type="ARBA" id="ARBA00008109"/>
    </source>
</evidence>
<feature type="compositionally biased region" description="Polar residues" evidence="16">
    <location>
        <begin position="1958"/>
        <end position="1971"/>
    </location>
</feature>
<dbReference type="SFLD" id="SFLDF00027">
    <property type="entry name" value="p-type_atpase"/>
    <property type="match status" value="1"/>
</dbReference>
<feature type="compositionally biased region" description="Basic and acidic residues" evidence="16">
    <location>
        <begin position="2080"/>
        <end position="2089"/>
    </location>
</feature>
<feature type="compositionally biased region" description="Basic and acidic residues" evidence="16">
    <location>
        <begin position="720"/>
        <end position="730"/>
    </location>
</feature>
<dbReference type="PANTHER" id="PTHR24092">
    <property type="entry name" value="PROBABLE PHOSPHOLIPID-TRANSPORTING ATPASE"/>
    <property type="match status" value="1"/>
</dbReference>
<feature type="compositionally biased region" description="Acidic residues" evidence="16">
    <location>
        <begin position="2054"/>
        <end position="2072"/>
    </location>
</feature>
<dbReference type="Proteomes" id="UP000224006">
    <property type="component" value="Chromosome I"/>
</dbReference>
<dbReference type="SFLD" id="SFLDS00003">
    <property type="entry name" value="Haloacid_Dehalogenase"/>
    <property type="match status" value="1"/>
</dbReference>
<dbReference type="InterPro" id="IPR044492">
    <property type="entry name" value="P_typ_ATPase_HD_dom"/>
</dbReference>
<feature type="binding site" evidence="14">
    <location>
        <position position="1299"/>
    </location>
    <ligand>
        <name>ATP</name>
        <dbReference type="ChEBI" id="CHEBI:30616"/>
    </ligand>
</feature>
<comment type="subcellular location">
    <subcellularLocation>
        <location evidence="1">Membrane</location>
        <topology evidence="1">Multi-pass membrane protein</topology>
    </subcellularLocation>
</comment>
<dbReference type="NCBIfam" id="TIGR01652">
    <property type="entry name" value="ATPase-Plipid"/>
    <property type="match status" value="1"/>
</dbReference>
<feature type="compositionally biased region" description="Basic and acidic residues" evidence="16">
    <location>
        <begin position="606"/>
        <end position="617"/>
    </location>
</feature>
<dbReference type="Gene3D" id="3.40.1110.10">
    <property type="entry name" value="Calcium-transporting ATPase, cytoplasmic domain N"/>
    <property type="match status" value="1"/>
</dbReference>
<feature type="compositionally biased region" description="Gly residues" evidence="16">
    <location>
        <begin position="154"/>
        <end position="164"/>
    </location>
</feature>
<dbReference type="GO" id="GO:0005886">
    <property type="term" value="C:plasma membrane"/>
    <property type="evidence" value="ECO:0007669"/>
    <property type="project" value="TreeGrafter"/>
</dbReference>
<keyword evidence="7 14" id="KW-0067">ATP-binding</keyword>
<keyword evidence="5 15" id="KW-0479">Metal-binding</keyword>
<feature type="binding site" evidence="14">
    <location>
        <position position="1219"/>
    </location>
    <ligand>
        <name>ATP</name>
        <dbReference type="ChEBI" id="CHEBI:30616"/>
    </ligand>
</feature>
<feature type="compositionally biased region" description="Low complexity" evidence="16">
    <location>
        <begin position="814"/>
        <end position="835"/>
    </location>
</feature>
<gene>
    <name evidence="20" type="ORF">BESB_005500</name>
</gene>
<dbReference type="GeneID" id="40305613"/>
<dbReference type="InterPro" id="IPR018303">
    <property type="entry name" value="ATPase_P-typ_P_site"/>
</dbReference>
<dbReference type="SUPFAM" id="SSF81653">
    <property type="entry name" value="Calcium ATPase, transduction domain A"/>
    <property type="match status" value="1"/>
</dbReference>
<feature type="binding site" evidence="14">
    <location>
        <position position="1068"/>
    </location>
    <ligand>
        <name>ATP</name>
        <dbReference type="ChEBI" id="CHEBI:30616"/>
    </ligand>
</feature>
<proteinExistence type="inferred from homology"/>
<evidence type="ECO:0000313" key="21">
    <source>
        <dbReference type="Proteomes" id="UP000224006"/>
    </source>
</evidence>
<dbReference type="EMBL" id="NWUJ01000001">
    <property type="protein sequence ID" value="PFH38209.1"/>
    <property type="molecule type" value="Genomic_DNA"/>
</dbReference>
<feature type="region of interest" description="Disordered" evidence="16">
    <location>
        <begin position="814"/>
        <end position="870"/>
    </location>
</feature>
<protein>
    <recommendedName>
        <fullName evidence="3">P-type phospholipid transporter</fullName>
        <ecNumber evidence="3">7.6.2.1</ecNumber>
    </recommendedName>
</protein>
<feature type="region of interest" description="Disordered" evidence="16">
    <location>
        <begin position="1014"/>
        <end position="1050"/>
    </location>
</feature>
<dbReference type="InterPro" id="IPR001757">
    <property type="entry name" value="P_typ_ATPase"/>
</dbReference>
<evidence type="ECO:0000256" key="6">
    <source>
        <dbReference type="ARBA" id="ARBA00022741"/>
    </source>
</evidence>
<dbReference type="InterPro" id="IPR006539">
    <property type="entry name" value="P-type_ATPase_IV"/>
</dbReference>
<feature type="transmembrane region" description="Helical" evidence="17">
    <location>
        <begin position="1600"/>
        <end position="1620"/>
    </location>
</feature>
<dbReference type="GO" id="GO:0000287">
    <property type="term" value="F:magnesium ion binding"/>
    <property type="evidence" value="ECO:0007669"/>
    <property type="project" value="InterPro"/>
</dbReference>
<evidence type="ECO:0000256" key="9">
    <source>
        <dbReference type="ARBA" id="ARBA00022967"/>
    </source>
</evidence>
<dbReference type="Gene3D" id="2.70.150.10">
    <property type="entry name" value="Calcium-transporting ATPase, cytoplasmic transduction domain A"/>
    <property type="match status" value="1"/>
</dbReference>
<feature type="binding site" evidence="14">
    <location>
        <position position="1484"/>
    </location>
    <ligand>
        <name>ATP</name>
        <dbReference type="ChEBI" id="CHEBI:30616"/>
    </ligand>
</feature>
<keyword evidence="10 17" id="KW-1133">Transmembrane helix</keyword>
<feature type="transmembrane region" description="Helical" evidence="17">
    <location>
        <begin position="1653"/>
        <end position="1675"/>
    </location>
</feature>
<evidence type="ECO:0000256" key="16">
    <source>
        <dbReference type="SAM" id="MobiDB-lite"/>
    </source>
</evidence>
<feature type="transmembrane region" description="Helical" evidence="17">
    <location>
        <begin position="1750"/>
        <end position="1773"/>
    </location>
</feature>
<feature type="binding site" evidence="14">
    <location>
        <position position="1490"/>
    </location>
    <ligand>
        <name>ATP</name>
        <dbReference type="ChEBI" id="CHEBI:30616"/>
    </ligand>
</feature>
<evidence type="ECO:0000256" key="3">
    <source>
        <dbReference type="ARBA" id="ARBA00012189"/>
    </source>
</evidence>
<evidence type="ECO:0000256" key="10">
    <source>
        <dbReference type="ARBA" id="ARBA00022989"/>
    </source>
</evidence>
<feature type="transmembrane region" description="Helical" evidence="17">
    <location>
        <begin position="464"/>
        <end position="489"/>
    </location>
</feature>
<comment type="caution">
    <text evidence="20">The sequence shown here is derived from an EMBL/GenBank/DDBJ whole genome shotgun (WGS) entry which is preliminary data.</text>
</comment>
<feature type="binding site" evidence="14">
    <location>
        <position position="1379"/>
    </location>
    <ligand>
        <name>ATP</name>
        <dbReference type="ChEBI" id="CHEBI:30616"/>
    </ligand>
</feature>
<feature type="region of interest" description="Disordered" evidence="16">
    <location>
        <begin position="882"/>
        <end position="926"/>
    </location>
</feature>
<dbReference type="KEGG" id="bbes:BESB_005500"/>
<feature type="compositionally biased region" description="Basic and acidic residues" evidence="16">
    <location>
        <begin position="2016"/>
        <end position="2025"/>
    </location>
</feature>
<evidence type="ECO:0000259" key="19">
    <source>
        <dbReference type="Pfam" id="PF16212"/>
    </source>
</evidence>
<feature type="region of interest" description="Disordered" evidence="16">
    <location>
        <begin position="311"/>
        <end position="349"/>
    </location>
</feature>
<feature type="binding site" evidence="14">
    <location>
        <position position="1513"/>
    </location>
    <ligand>
        <name>ATP</name>
        <dbReference type="ChEBI" id="CHEBI:30616"/>
    </ligand>
</feature>
<feature type="compositionally biased region" description="Basic and acidic residues" evidence="16">
    <location>
        <begin position="1029"/>
        <end position="1042"/>
    </location>
</feature>
<dbReference type="FunFam" id="3.40.50.1000:FF:000014">
    <property type="entry name" value="Phospholipid-transporting ATPase"/>
    <property type="match status" value="1"/>
</dbReference>
<feature type="domain" description="P-type ATPase N-terminal" evidence="18">
    <location>
        <begin position="22"/>
        <end position="78"/>
    </location>
</feature>
<dbReference type="GO" id="GO:0045332">
    <property type="term" value="P:phospholipid translocation"/>
    <property type="evidence" value="ECO:0007669"/>
    <property type="project" value="TreeGrafter"/>
</dbReference>
<feature type="transmembrane region" description="Helical" evidence="17">
    <location>
        <begin position="1687"/>
        <end position="1708"/>
    </location>
</feature>
<dbReference type="STRING" id="94643.A0A2A9MJW6"/>
<keyword evidence="8 15" id="KW-0460">Magnesium</keyword>
<evidence type="ECO:0000256" key="17">
    <source>
        <dbReference type="SAM" id="Phobius"/>
    </source>
</evidence>
<feature type="binding site" evidence="14">
    <location>
        <position position="1266"/>
    </location>
    <ligand>
        <name>ATP</name>
        <dbReference type="ChEBI" id="CHEBI:30616"/>
    </ligand>
</feature>
<dbReference type="InterPro" id="IPR023214">
    <property type="entry name" value="HAD_sf"/>
</dbReference>
<dbReference type="InterPro" id="IPR023299">
    <property type="entry name" value="ATPase_P-typ_cyto_dom_N"/>
</dbReference>
<dbReference type="InterPro" id="IPR032631">
    <property type="entry name" value="P-type_ATPase_N"/>
</dbReference>
<keyword evidence="9" id="KW-1278">Translocase</keyword>
<feature type="binding site" evidence="14">
    <location>
        <position position="1514"/>
    </location>
    <ligand>
        <name>ATP</name>
        <dbReference type="ChEBI" id="CHEBI:30616"/>
    </ligand>
</feature>
<feature type="compositionally biased region" description="Low complexity" evidence="16">
    <location>
        <begin position="1916"/>
        <end position="1929"/>
    </location>
</feature>
<dbReference type="InterPro" id="IPR023298">
    <property type="entry name" value="ATPase_P-typ_TM_dom_sf"/>
</dbReference>
<dbReference type="OrthoDB" id="377733at2759"/>
<dbReference type="Pfam" id="PF16212">
    <property type="entry name" value="PhoLip_ATPase_C"/>
    <property type="match status" value="1"/>
</dbReference>
<evidence type="ECO:0000256" key="5">
    <source>
        <dbReference type="ARBA" id="ARBA00022723"/>
    </source>
</evidence>
<feature type="compositionally biased region" description="Acidic residues" evidence="16">
    <location>
        <begin position="319"/>
        <end position="334"/>
    </location>
</feature>
<keyword evidence="21" id="KW-1185">Reference proteome</keyword>
<feature type="region of interest" description="Disordered" evidence="16">
    <location>
        <begin position="567"/>
        <end position="676"/>
    </location>
</feature>
<dbReference type="VEuPathDB" id="ToxoDB:BESB_005500"/>
<dbReference type="Gene3D" id="3.40.50.1000">
    <property type="entry name" value="HAD superfamily/HAD-like"/>
    <property type="match status" value="1"/>
</dbReference>
<dbReference type="NCBIfam" id="TIGR01494">
    <property type="entry name" value="ATPase_P-type"/>
    <property type="match status" value="1"/>
</dbReference>
<dbReference type="PROSITE" id="PS00154">
    <property type="entry name" value="ATPASE_E1_E2"/>
    <property type="match status" value="1"/>
</dbReference>
<feature type="active site" description="4-aspartylphosphate intermediate" evidence="13">
    <location>
        <position position="1067"/>
    </location>
</feature>
<feature type="compositionally biased region" description="Low complexity" evidence="16">
    <location>
        <begin position="914"/>
        <end position="926"/>
    </location>
</feature>
<keyword evidence="4 17" id="KW-0812">Transmembrane</keyword>
<dbReference type="GO" id="GO:0016887">
    <property type="term" value="F:ATP hydrolysis activity"/>
    <property type="evidence" value="ECO:0007669"/>
    <property type="project" value="InterPro"/>
</dbReference>
<feature type="binding site" evidence="15">
    <location>
        <position position="1514"/>
    </location>
    <ligand>
        <name>Mg(2+)</name>
        <dbReference type="ChEBI" id="CHEBI:18420"/>
    </ligand>
</feature>
<feature type="compositionally biased region" description="Basic and acidic residues" evidence="16">
    <location>
        <begin position="856"/>
        <end position="865"/>
    </location>
</feature>
<dbReference type="SUPFAM" id="SSF81660">
    <property type="entry name" value="Metal cation-transporting ATPase, ATP-binding domain N"/>
    <property type="match status" value="1"/>
</dbReference>
<keyword evidence="6 14" id="KW-0547">Nucleotide-binding</keyword>
<feature type="region of interest" description="Disordered" evidence="16">
    <location>
        <begin position="709"/>
        <end position="773"/>
    </location>
</feature>
<feature type="transmembrane region" description="Helical" evidence="17">
    <location>
        <begin position="1715"/>
        <end position="1738"/>
    </location>
</feature>
<dbReference type="Pfam" id="PF13246">
    <property type="entry name" value="Cation_ATPase"/>
    <property type="match status" value="1"/>
</dbReference>
<dbReference type="PANTHER" id="PTHR24092:SF150">
    <property type="entry name" value="PHOSPHOLIPID-TRANSPORTING ATPASE"/>
    <property type="match status" value="1"/>
</dbReference>
<evidence type="ECO:0000313" key="20">
    <source>
        <dbReference type="EMBL" id="PFH38209.1"/>
    </source>
</evidence>